<dbReference type="AlphaFoldDB" id="A0A3P6BR89"/>
<dbReference type="EMBL" id="LR031873">
    <property type="protein sequence ID" value="VDD08253.1"/>
    <property type="molecule type" value="Genomic_DNA"/>
</dbReference>
<reference evidence="1" key="1">
    <citation type="submission" date="2018-11" db="EMBL/GenBank/DDBJ databases">
        <authorList>
            <consortium name="Genoscope - CEA"/>
            <person name="William W."/>
        </authorList>
    </citation>
    <scope>NUCLEOTIDE SEQUENCE</scope>
</reference>
<sequence>MEGTNPTLQLVALAGSPLISDLKLLASCKCKQLTDSIGTEVLGVFEELIPFPSREGLLCKASTDVFNALVVGPTLRPKRFCVLRDRRCWKTWKKTLKVDKRQISLMEEEVAKAVDR</sequence>
<gene>
    <name evidence="1" type="ORF">BOLC4T23918H</name>
</gene>
<proteinExistence type="predicted"/>
<name>A0A3P6BR89_BRAOL</name>
<evidence type="ECO:0000313" key="1">
    <source>
        <dbReference type="EMBL" id="VDD08253.1"/>
    </source>
</evidence>
<protein>
    <submittedName>
        <fullName evidence="1">Uncharacterized protein</fullName>
    </submittedName>
</protein>
<accession>A0A3P6BR89</accession>
<organism evidence="1">
    <name type="scientific">Brassica oleracea</name>
    <name type="common">Wild cabbage</name>
    <dbReference type="NCBI Taxonomy" id="3712"/>
    <lineage>
        <taxon>Eukaryota</taxon>
        <taxon>Viridiplantae</taxon>
        <taxon>Streptophyta</taxon>
        <taxon>Embryophyta</taxon>
        <taxon>Tracheophyta</taxon>
        <taxon>Spermatophyta</taxon>
        <taxon>Magnoliopsida</taxon>
        <taxon>eudicotyledons</taxon>
        <taxon>Gunneridae</taxon>
        <taxon>Pentapetalae</taxon>
        <taxon>rosids</taxon>
        <taxon>malvids</taxon>
        <taxon>Brassicales</taxon>
        <taxon>Brassicaceae</taxon>
        <taxon>Brassiceae</taxon>
        <taxon>Brassica</taxon>
    </lineage>
</organism>